<dbReference type="EMBL" id="MCGE01000007">
    <property type="protein sequence ID" value="ORZ19432.1"/>
    <property type="molecule type" value="Genomic_DNA"/>
</dbReference>
<keyword evidence="3" id="KW-1185">Reference proteome</keyword>
<accession>A0A1X2IN36</accession>
<protein>
    <submittedName>
        <fullName evidence="2">Uncharacterized protein</fullName>
    </submittedName>
</protein>
<evidence type="ECO:0000313" key="2">
    <source>
        <dbReference type="EMBL" id="ORZ19432.1"/>
    </source>
</evidence>
<proteinExistence type="predicted"/>
<organism evidence="2 3">
    <name type="scientific">Absidia repens</name>
    <dbReference type="NCBI Taxonomy" id="90262"/>
    <lineage>
        <taxon>Eukaryota</taxon>
        <taxon>Fungi</taxon>
        <taxon>Fungi incertae sedis</taxon>
        <taxon>Mucoromycota</taxon>
        <taxon>Mucoromycotina</taxon>
        <taxon>Mucoromycetes</taxon>
        <taxon>Mucorales</taxon>
        <taxon>Cunninghamellaceae</taxon>
        <taxon>Absidia</taxon>
    </lineage>
</organism>
<evidence type="ECO:0000256" key="1">
    <source>
        <dbReference type="SAM" id="MobiDB-lite"/>
    </source>
</evidence>
<dbReference type="AlphaFoldDB" id="A0A1X2IN36"/>
<comment type="caution">
    <text evidence="2">The sequence shown here is derived from an EMBL/GenBank/DDBJ whole genome shotgun (WGS) entry which is preliminary data.</text>
</comment>
<gene>
    <name evidence="2" type="ORF">BCR42DRAFT_409761</name>
</gene>
<reference evidence="2 3" key="1">
    <citation type="submission" date="2016-07" db="EMBL/GenBank/DDBJ databases">
        <title>Pervasive Adenine N6-methylation of Active Genes in Fungi.</title>
        <authorList>
            <consortium name="DOE Joint Genome Institute"/>
            <person name="Mondo S.J."/>
            <person name="Dannebaum R.O."/>
            <person name="Kuo R.C."/>
            <person name="Labutti K."/>
            <person name="Haridas S."/>
            <person name="Kuo A."/>
            <person name="Salamov A."/>
            <person name="Ahrendt S.R."/>
            <person name="Lipzen A."/>
            <person name="Sullivan W."/>
            <person name="Andreopoulos W.B."/>
            <person name="Clum A."/>
            <person name="Lindquist E."/>
            <person name="Daum C."/>
            <person name="Ramamoorthy G.K."/>
            <person name="Gryganskyi A."/>
            <person name="Culley D."/>
            <person name="Magnuson J.K."/>
            <person name="James T.Y."/>
            <person name="O'Malley M.A."/>
            <person name="Stajich J.E."/>
            <person name="Spatafora J.W."/>
            <person name="Visel A."/>
            <person name="Grigoriev I.V."/>
        </authorList>
    </citation>
    <scope>NUCLEOTIDE SEQUENCE [LARGE SCALE GENOMIC DNA]</scope>
    <source>
        <strain evidence="2 3">NRRL 1336</strain>
    </source>
</reference>
<feature type="region of interest" description="Disordered" evidence="1">
    <location>
        <begin position="95"/>
        <end position="123"/>
    </location>
</feature>
<evidence type="ECO:0000313" key="3">
    <source>
        <dbReference type="Proteomes" id="UP000193560"/>
    </source>
</evidence>
<sequence>MTLGFAESFPEGDDVVYHVEWLDSQQAFPSLSSSGDQTQQHHGDWQFLHRQEILQAQEDMNCEDGKRLDTCEMEDKWQQVDLLREKQFVDVAVEATDLPEAKTPPTKPQRQQKRTVAPSSPLTEEQQQRLLYWNMIDALDEEEADFYDLYEDRKSKSVRGAGGRQRHCRRHMEILHRLHHRFELGELWDNLKVQRYVDHVASVTDMDKVGINSTLGHKQWGPPPPMDPRLRYGLIHVTIPRSLDRSSASTSTASKVMKTSLESDFCVQAKN</sequence>
<dbReference type="OrthoDB" id="2263648at2759"/>
<name>A0A1X2IN36_9FUNG</name>
<dbReference type="Proteomes" id="UP000193560">
    <property type="component" value="Unassembled WGS sequence"/>
</dbReference>